<dbReference type="OrthoDB" id="3057150at2759"/>
<keyword evidence="1" id="KW-0677">Repeat</keyword>
<sequence>MAFNNASNFSIGSARIEVSGGSNGHWTCPLQLLFDNSSVDATTDSVSASYAPRCHPETREAVTKHIMDWAQDSLAPKPVLWISGPAGAGKTCIQRKIVDILKKKGLFAASFFFSTKSMETSNESRLVSTLALQLADTTPAIKTFIVKAVEDDPGIFRKSLEAQAESLIFCPLQNIRGSLASWLLKGFLGSVGWVSQASTRPKFIVIDGLDACTESKEQAHIVHLVQMFATHPLHPFRVILTSRPEYEIRKSFASPPLNSITRTLKLESYEAESDIRRYLISELARLRNTHPCASVIPLNWPSPRDIQKLVRKASGQFIFVATVIKYLDHPRRNPVAELKNILGLPQESLGGANPFAKLDALYAKVLHPHDADIPLLRIILHTIMHNRGSFLNTTSGIDLLLELDPGTTDIALSDLHSIVSLKTRITFHHKSMKDFLMSPTRAGDLYQDVATTNLRLTEAYYRLSNNSVTASYAPTCHPDTRKAVTNDITAWAVEDPTHPRAVSITWLSGPAGAGKSCIQRKVVEICKDKGVFAASFFFSTHCPNTRCESCFIATIAAQLTETIPQVKPFVLEAIENDPAIFRKSMEAQMEALIIGPCSLAFPASSREAATGSLPWVNRDIVVIDGLDECMEEKEQTHILSLIQKLARHPSTPFRFIVASRPEYSIRTAFATPPLASICRNLRLERYEADSDIRCFLEAEFPRLRKDHPSSNTIPSDWPSIQDLELLVLNASGQFVYVAAIIRHLENRRRNPVVELQKILQPLSLSQPLSCNALPELDALYTKILHPPDVDMSTLKTILHALIHGHAWLHTLNRFDALFGLPSGTTSIVICDLHSVVSVQLVGPPPASLISFHHRSVKEFLMCPARAGDLYQPAMDTHLRLIEACIQISGQHEPCSMSATQYAYVAVYQTTCLDERPFFEDGLVRDTLPRFIEELFAAIVSSSAKAWGSLEASVHWAVTSFSVAYHRHLCADSTGCSTVCKRLKRIGRIYDRLEALASEFTQDPSSRKQRFFKLLEIESDPGSQ</sequence>
<dbReference type="Gene3D" id="3.40.50.300">
    <property type="entry name" value="P-loop containing nucleotide triphosphate hydrolases"/>
    <property type="match status" value="2"/>
</dbReference>
<reference evidence="3 4" key="1">
    <citation type="submission" date="2019-01" db="EMBL/GenBank/DDBJ databases">
        <title>Draft genome sequence of Psathyrella aberdarensis IHI B618.</title>
        <authorList>
            <person name="Buettner E."/>
            <person name="Kellner H."/>
        </authorList>
    </citation>
    <scope>NUCLEOTIDE SEQUENCE [LARGE SCALE GENOMIC DNA]</scope>
    <source>
        <strain evidence="3 4">IHI B618</strain>
    </source>
</reference>
<dbReference type="SUPFAM" id="SSF52540">
    <property type="entry name" value="P-loop containing nucleoside triphosphate hydrolases"/>
    <property type="match status" value="2"/>
</dbReference>
<dbReference type="Pfam" id="PF24883">
    <property type="entry name" value="NPHP3_N"/>
    <property type="match status" value="2"/>
</dbReference>
<dbReference type="PANTHER" id="PTHR10039:SF14">
    <property type="entry name" value="NACHT DOMAIN-CONTAINING PROTEIN"/>
    <property type="match status" value="1"/>
</dbReference>
<protein>
    <recommendedName>
        <fullName evidence="2">Nephrocystin 3-like N-terminal domain-containing protein</fullName>
    </recommendedName>
</protein>
<evidence type="ECO:0000256" key="1">
    <source>
        <dbReference type="ARBA" id="ARBA00022737"/>
    </source>
</evidence>
<dbReference type="Proteomes" id="UP000290288">
    <property type="component" value="Unassembled WGS sequence"/>
</dbReference>
<dbReference type="EMBL" id="SDEE01000769">
    <property type="protein sequence ID" value="RXW14078.1"/>
    <property type="molecule type" value="Genomic_DNA"/>
</dbReference>
<dbReference type="InterPro" id="IPR027417">
    <property type="entry name" value="P-loop_NTPase"/>
</dbReference>
<gene>
    <name evidence="3" type="ORF">EST38_g11776</name>
</gene>
<keyword evidence="4" id="KW-1185">Reference proteome</keyword>
<organism evidence="3 4">
    <name type="scientific">Candolleomyces aberdarensis</name>
    <dbReference type="NCBI Taxonomy" id="2316362"/>
    <lineage>
        <taxon>Eukaryota</taxon>
        <taxon>Fungi</taxon>
        <taxon>Dikarya</taxon>
        <taxon>Basidiomycota</taxon>
        <taxon>Agaricomycotina</taxon>
        <taxon>Agaricomycetes</taxon>
        <taxon>Agaricomycetidae</taxon>
        <taxon>Agaricales</taxon>
        <taxon>Agaricineae</taxon>
        <taxon>Psathyrellaceae</taxon>
        <taxon>Candolleomyces</taxon>
    </lineage>
</organism>
<feature type="domain" description="Nephrocystin 3-like N-terminal" evidence="2">
    <location>
        <begin position="499"/>
        <end position="660"/>
    </location>
</feature>
<comment type="caution">
    <text evidence="3">The sequence shown here is derived from an EMBL/GenBank/DDBJ whole genome shotgun (WGS) entry which is preliminary data.</text>
</comment>
<feature type="domain" description="Nephrocystin 3-like N-terminal" evidence="2">
    <location>
        <begin position="65"/>
        <end position="243"/>
    </location>
</feature>
<accession>A0A4V1Q272</accession>
<dbReference type="InterPro" id="IPR056884">
    <property type="entry name" value="NPHP3-like_N"/>
</dbReference>
<dbReference type="AlphaFoldDB" id="A0A4V1Q272"/>
<proteinExistence type="predicted"/>
<dbReference type="PANTHER" id="PTHR10039">
    <property type="entry name" value="AMELOGENIN"/>
    <property type="match status" value="1"/>
</dbReference>
<evidence type="ECO:0000259" key="2">
    <source>
        <dbReference type="Pfam" id="PF24883"/>
    </source>
</evidence>
<evidence type="ECO:0000313" key="4">
    <source>
        <dbReference type="Proteomes" id="UP000290288"/>
    </source>
</evidence>
<name>A0A4V1Q272_9AGAR</name>
<evidence type="ECO:0000313" key="3">
    <source>
        <dbReference type="EMBL" id="RXW14078.1"/>
    </source>
</evidence>